<name>A0A9D4NRW5_DERFA</name>
<dbReference type="AlphaFoldDB" id="A0A9D4NRW5"/>
<evidence type="ECO:0000256" key="1">
    <source>
        <dbReference type="SAM" id="MobiDB-lite"/>
    </source>
</evidence>
<gene>
    <name evidence="2" type="ORF">HUG17_7422</name>
</gene>
<dbReference type="Gene3D" id="1.10.238.270">
    <property type="match status" value="1"/>
</dbReference>
<accession>A0A9D4NRW5</accession>
<dbReference type="Proteomes" id="UP000828236">
    <property type="component" value="Unassembled WGS sequence"/>
</dbReference>
<organism evidence="2">
    <name type="scientific">Dermatophagoides farinae</name>
    <name type="common">American house dust mite</name>
    <dbReference type="NCBI Taxonomy" id="6954"/>
    <lineage>
        <taxon>Eukaryota</taxon>
        <taxon>Metazoa</taxon>
        <taxon>Ecdysozoa</taxon>
        <taxon>Arthropoda</taxon>
        <taxon>Chelicerata</taxon>
        <taxon>Arachnida</taxon>
        <taxon>Acari</taxon>
        <taxon>Acariformes</taxon>
        <taxon>Sarcoptiformes</taxon>
        <taxon>Astigmata</taxon>
        <taxon>Psoroptidia</taxon>
        <taxon>Analgoidea</taxon>
        <taxon>Pyroglyphidae</taxon>
        <taxon>Dermatophagoidinae</taxon>
        <taxon>Dermatophagoides</taxon>
    </lineage>
</organism>
<feature type="compositionally biased region" description="Low complexity" evidence="1">
    <location>
        <begin position="8"/>
        <end position="18"/>
    </location>
</feature>
<sequence>MYDHNLKATSASEPSTVSVPPPSPQAADQTPRRPKINWGKCPQLEPTERDIEAKSNILQECLRQNPPPQSESLTQEQIIQHQQSVTECALKIENWFDKKGQYKYSKAEKEIKNKNLPKDMEKVLLESHKQCSQIAQDRQQAVKNMAVVEQVQVYQGCKKNSYKINS</sequence>
<protein>
    <submittedName>
        <fullName evidence="2">Uncharacterized protein</fullName>
    </submittedName>
</protein>
<reference evidence="2" key="1">
    <citation type="submission" date="2020-06" db="EMBL/GenBank/DDBJ databases">
        <authorList>
            <person name="Ji K."/>
            <person name="Li J."/>
        </authorList>
    </citation>
    <scope>NUCLEOTIDE SEQUENCE</scope>
    <source>
        <strain evidence="2">JKM2019</strain>
        <tissue evidence="2">Whole body</tissue>
    </source>
</reference>
<evidence type="ECO:0000313" key="2">
    <source>
        <dbReference type="EMBL" id="KAH7637216.1"/>
    </source>
</evidence>
<dbReference type="EMBL" id="SDOV01000009">
    <property type="protein sequence ID" value="KAH7637216.1"/>
    <property type="molecule type" value="Genomic_DNA"/>
</dbReference>
<comment type="caution">
    <text evidence="2">The sequence shown here is derived from an EMBL/GenBank/DDBJ whole genome shotgun (WGS) entry which is preliminary data.</text>
</comment>
<proteinExistence type="predicted"/>
<reference evidence="2" key="2">
    <citation type="journal article" date="2021" name="World Allergy Organ. J.">
        <title>Chromosome-level assembly of Dermatophagoides farinae genome and transcriptome reveals two novel allergens Der f 37 and Der f 39.</title>
        <authorList>
            <person name="Chen J."/>
            <person name="Cai Z."/>
            <person name="Fan D."/>
            <person name="Hu J."/>
            <person name="Hou Y."/>
            <person name="He Y."/>
            <person name="Zhang Z."/>
            <person name="Zhao Z."/>
            <person name="Gao P."/>
            <person name="Hu W."/>
            <person name="Sun J."/>
            <person name="Li J."/>
            <person name="Ji K."/>
        </authorList>
    </citation>
    <scope>NUCLEOTIDE SEQUENCE</scope>
    <source>
        <strain evidence="2">JKM2019</strain>
    </source>
</reference>
<feature type="region of interest" description="Disordered" evidence="1">
    <location>
        <begin position="1"/>
        <end position="49"/>
    </location>
</feature>